<organism evidence="1 2">
    <name type="scientific">Duganella sacchari</name>
    <dbReference type="NCBI Taxonomy" id="551987"/>
    <lineage>
        <taxon>Bacteria</taxon>
        <taxon>Pseudomonadati</taxon>
        <taxon>Pseudomonadota</taxon>
        <taxon>Betaproteobacteria</taxon>
        <taxon>Burkholderiales</taxon>
        <taxon>Oxalobacteraceae</taxon>
        <taxon>Telluria group</taxon>
        <taxon>Duganella</taxon>
    </lineage>
</organism>
<dbReference type="Proteomes" id="UP000184339">
    <property type="component" value="Unassembled WGS sequence"/>
</dbReference>
<proteinExistence type="predicted"/>
<reference evidence="2" key="1">
    <citation type="submission" date="2016-11" db="EMBL/GenBank/DDBJ databases">
        <authorList>
            <person name="Varghese N."/>
            <person name="Submissions S."/>
        </authorList>
    </citation>
    <scope>NUCLEOTIDE SEQUENCE [LARGE SCALE GENOMIC DNA]</scope>
    <source>
        <strain evidence="2">Sac-22</strain>
    </source>
</reference>
<sequence length="64" mass="7181">MNKPLTCRETTYLVISARDEPLRRDQLDALAAHLQICSYCRTANAQFGALFAQLDTLLARGVQQ</sequence>
<dbReference type="EMBL" id="FRCX01000001">
    <property type="protein sequence ID" value="SHM30510.1"/>
    <property type="molecule type" value="Genomic_DNA"/>
</dbReference>
<protein>
    <recommendedName>
        <fullName evidence="3">Zinc-finger</fullName>
    </recommendedName>
</protein>
<gene>
    <name evidence="1" type="ORF">SAMN05192549_101244</name>
</gene>
<dbReference type="AlphaFoldDB" id="A0A1M7HQ08"/>
<keyword evidence="2" id="KW-1185">Reference proteome</keyword>
<name>A0A1M7HQ08_9BURK</name>
<evidence type="ECO:0000313" key="2">
    <source>
        <dbReference type="Proteomes" id="UP000184339"/>
    </source>
</evidence>
<evidence type="ECO:0008006" key="3">
    <source>
        <dbReference type="Google" id="ProtNLM"/>
    </source>
</evidence>
<dbReference type="RefSeq" id="WP_072780694.1">
    <property type="nucleotide sequence ID" value="NZ_FRCX01000001.1"/>
</dbReference>
<accession>A0A1M7HQ08</accession>
<dbReference type="OrthoDB" id="8759597at2"/>
<evidence type="ECO:0000313" key="1">
    <source>
        <dbReference type="EMBL" id="SHM30510.1"/>
    </source>
</evidence>